<reference evidence="4 5" key="1">
    <citation type="submission" date="2020-08" db="EMBL/GenBank/DDBJ databases">
        <title>Genome public.</title>
        <authorList>
            <person name="Liu C."/>
            <person name="Sun Q."/>
        </authorList>
    </citation>
    <scope>NUCLEOTIDE SEQUENCE [LARGE SCALE GENOMIC DNA]</scope>
    <source>
        <strain evidence="4 5">3_YM_SP_D4_24.mj</strain>
    </source>
</reference>
<comment type="caution">
    <text evidence="4">The sequence shown here is derived from an EMBL/GenBank/DDBJ whole genome shotgun (WGS) entry which is preliminary data.</text>
</comment>
<dbReference type="PROSITE" id="PS50801">
    <property type="entry name" value="STAS"/>
    <property type="match status" value="1"/>
</dbReference>
<comment type="similarity">
    <text evidence="1 2">Belongs to the anti-sigma-factor antagonist family.</text>
</comment>
<gene>
    <name evidence="4" type="ORF">H8712_08390</name>
</gene>
<dbReference type="SUPFAM" id="SSF52091">
    <property type="entry name" value="SpoIIaa-like"/>
    <property type="match status" value="1"/>
</dbReference>
<evidence type="ECO:0000259" key="3">
    <source>
        <dbReference type="PROSITE" id="PS50801"/>
    </source>
</evidence>
<dbReference type="PANTHER" id="PTHR33495:SF2">
    <property type="entry name" value="ANTI-SIGMA FACTOR ANTAGONIST TM_1081-RELATED"/>
    <property type="match status" value="1"/>
</dbReference>
<dbReference type="PANTHER" id="PTHR33495">
    <property type="entry name" value="ANTI-SIGMA FACTOR ANTAGONIST TM_1081-RELATED-RELATED"/>
    <property type="match status" value="1"/>
</dbReference>
<dbReference type="NCBIfam" id="TIGR00377">
    <property type="entry name" value="ant_ant_sig"/>
    <property type="match status" value="1"/>
</dbReference>
<proteinExistence type="inferred from homology"/>
<dbReference type="InterPro" id="IPR036513">
    <property type="entry name" value="STAS_dom_sf"/>
</dbReference>
<dbReference type="CDD" id="cd07043">
    <property type="entry name" value="STAS_anti-anti-sigma_factors"/>
    <property type="match status" value="1"/>
</dbReference>
<evidence type="ECO:0000256" key="1">
    <source>
        <dbReference type="ARBA" id="ARBA00009013"/>
    </source>
</evidence>
<protein>
    <recommendedName>
        <fullName evidence="2">Anti-sigma factor antagonist</fullName>
    </recommendedName>
</protein>
<dbReference type="Pfam" id="PF01740">
    <property type="entry name" value="STAS"/>
    <property type="match status" value="1"/>
</dbReference>
<dbReference type="InterPro" id="IPR002645">
    <property type="entry name" value="STAS_dom"/>
</dbReference>
<dbReference type="EMBL" id="JACRTP010000003">
    <property type="protein sequence ID" value="MBC8628634.1"/>
    <property type="molecule type" value="Genomic_DNA"/>
</dbReference>
<dbReference type="Proteomes" id="UP000661649">
    <property type="component" value="Unassembled WGS sequence"/>
</dbReference>
<accession>A0ABR7PB75</accession>
<feature type="domain" description="STAS" evidence="3">
    <location>
        <begin position="1"/>
        <end position="111"/>
    </location>
</feature>
<keyword evidence="5" id="KW-1185">Reference proteome</keyword>
<name>A0ABR7PB75_9FIRM</name>
<evidence type="ECO:0000313" key="5">
    <source>
        <dbReference type="Proteomes" id="UP000661649"/>
    </source>
</evidence>
<evidence type="ECO:0000256" key="2">
    <source>
        <dbReference type="RuleBase" id="RU003749"/>
    </source>
</evidence>
<evidence type="ECO:0000313" key="4">
    <source>
        <dbReference type="EMBL" id="MBC8628634.1"/>
    </source>
</evidence>
<dbReference type="Gene3D" id="3.30.750.24">
    <property type="entry name" value="STAS domain"/>
    <property type="match status" value="1"/>
</dbReference>
<dbReference type="RefSeq" id="WP_022303928.1">
    <property type="nucleotide sequence ID" value="NZ_DAWEED010000012.1"/>
</dbReference>
<sequence length="111" mass="13105">MSDVIKRRENCLMVYVPEELDHHFAQQITKVVDEELEKGEISQLVFDFSKTTFMDSSGIGMLMGRYRIVRYSGGKVTAIHVNDRVYRIMRISGIYKYIEISQETVWHQKKR</sequence>
<dbReference type="InterPro" id="IPR003658">
    <property type="entry name" value="Anti-sigma_ant"/>
</dbReference>
<organism evidence="4 5">
    <name type="scientific">Blautia stercoris</name>
    <dbReference type="NCBI Taxonomy" id="871664"/>
    <lineage>
        <taxon>Bacteria</taxon>
        <taxon>Bacillati</taxon>
        <taxon>Bacillota</taxon>
        <taxon>Clostridia</taxon>
        <taxon>Lachnospirales</taxon>
        <taxon>Lachnospiraceae</taxon>
        <taxon>Blautia</taxon>
    </lineage>
</organism>